<feature type="transmembrane region" description="Helical" evidence="6">
    <location>
        <begin position="12"/>
        <end position="29"/>
    </location>
</feature>
<feature type="transmembrane region" description="Helical" evidence="6">
    <location>
        <begin position="185"/>
        <end position="203"/>
    </location>
</feature>
<comment type="caution">
    <text evidence="8">The sequence shown here is derived from an EMBL/GenBank/DDBJ whole genome shotgun (WGS) entry which is preliminary data.</text>
</comment>
<gene>
    <name evidence="8" type="ORF">F3059_09820</name>
</gene>
<evidence type="ECO:0000256" key="1">
    <source>
        <dbReference type="ARBA" id="ARBA00004141"/>
    </source>
</evidence>
<feature type="domain" description="EamA" evidence="7">
    <location>
        <begin position="15"/>
        <end position="140"/>
    </location>
</feature>
<feature type="transmembrane region" description="Helical" evidence="6">
    <location>
        <begin position="100"/>
        <end position="118"/>
    </location>
</feature>
<dbReference type="InterPro" id="IPR037185">
    <property type="entry name" value="EmrE-like"/>
</dbReference>
<evidence type="ECO:0000256" key="5">
    <source>
        <dbReference type="ARBA" id="ARBA00023136"/>
    </source>
</evidence>
<dbReference type="RefSeq" id="WP_151168728.1">
    <property type="nucleotide sequence ID" value="NZ_WACR01000008.1"/>
</dbReference>
<dbReference type="GO" id="GO:0016020">
    <property type="term" value="C:membrane"/>
    <property type="evidence" value="ECO:0007669"/>
    <property type="project" value="UniProtKB-SubCell"/>
</dbReference>
<dbReference type="PANTHER" id="PTHR32322:SF2">
    <property type="entry name" value="EAMA DOMAIN-CONTAINING PROTEIN"/>
    <property type="match status" value="1"/>
</dbReference>
<accession>A0A6N6M8A4</accession>
<evidence type="ECO:0000256" key="3">
    <source>
        <dbReference type="ARBA" id="ARBA00022692"/>
    </source>
</evidence>
<feature type="transmembrane region" description="Helical" evidence="6">
    <location>
        <begin position="276"/>
        <end position="293"/>
    </location>
</feature>
<keyword evidence="9" id="KW-1185">Reference proteome</keyword>
<evidence type="ECO:0000259" key="7">
    <source>
        <dbReference type="Pfam" id="PF00892"/>
    </source>
</evidence>
<dbReference type="PANTHER" id="PTHR32322">
    <property type="entry name" value="INNER MEMBRANE TRANSPORTER"/>
    <property type="match status" value="1"/>
</dbReference>
<keyword evidence="4 6" id="KW-1133">Transmembrane helix</keyword>
<organism evidence="8 9">
    <name type="scientific">Salibacter halophilus</name>
    <dbReference type="NCBI Taxonomy" id="1803916"/>
    <lineage>
        <taxon>Bacteria</taxon>
        <taxon>Pseudomonadati</taxon>
        <taxon>Bacteroidota</taxon>
        <taxon>Flavobacteriia</taxon>
        <taxon>Flavobacteriales</taxon>
        <taxon>Salibacteraceae</taxon>
        <taxon>Salibacter</taxon>
    </lineage>
</organism>
<dbReference type="AlphaFoldDB" id="A0A6N6M8A4"/>
<dbReference type="Pfam" id="PF00892">
    <property type="entry name" value="EamA"/>
    <property type="match status" value="2"/>
</dbReference>
<feature type="transmembrane region" description="Helical" evidence="6">
    <location>
        <begin position="223"/>
        <end position="244"/>
    </location>
</feature>
<dbReference type="EMBL" id="WACR01000008">
    <property type="protein sequence ID" value="KAB1063357.1"/>
    <property type="molecule type" value="Genomic_DNA"/>
</dbReference>
<evidence type="ECO:0000256" key="4">
    <source>
        <dbReference type="ARBA" id="ARBA00022989"/>
    </source>
</evidence>
<evidence type="ECO:0000313" key="8">
    <source>
        <dbReference type="EMBL" id="KAB1063357.1"/>
    </source>
</evidence>
<proteinExistence type="inferred from homology"/>
<comment type="subcellular location">
    <subcellularLocation>
        <location evidence="1">Membrane</location>
        <topology evidence="1">Multi-pass membrane protein</topology>
    </subcellularLocation>
</comment>
<dbReference type="SUPFAM" id="SSF103481">
    <property type="entry name" value="Multidrug resistance efflux transporter EmrE"/>
    <property type="match status" value="2"/>
</dbReference>
<feature type="transmembrane region" description="Helical" evidence="6">
    <location>
        <begin position="125"/>
        <end position="143"/>
    </location>
</feature>
<name>A0A6N6M8A4_9FLAO</name>
<evidence type="ECO:0000256" key="6">
    <source>
        <dbReference type="SAM" id="Phobius"/>
    </source>
</evidence>
<comment type="similarity">
    <text evidence="2">Belongs to the EamA transporter family.</text>
</comment>
<dbReference type="Proteomes" id="UP000435357">
    <property type="component" value="Unassembled WGS sequence"/>
</dbReference>
<evidence type="ECO:0000256" key="2">
    <source>
        <dbReference type="ARBA" id="ARBA00007362"/>
    </source>
</evidence>
<feature type="transmembrane region" description="Helical" evidence="6">
    <location>
        <begin position="69"/>
        <end position="88"/>
    </location>
</feature>
<keyword evidence="3 6" id="KW-0812">Transmembrane</keyword>
<feature type="transmembrane region" description="Helical" evidence="6">
    <location>
        <begin position="251"/>
        <end position="270"/>
    </location>
</feature>
<dbReference type="InterPro" id="IPR000620">
    <property type="entry name" value="EamA_dom"/>
</dbReference>
<feature type="transmembrane region" description="Helical" evidence="6">
    <location>
        <begin position="155"/>
        <end position="173"/>
    </location>
</feature>
<dbReference type="OrthoDB" id="1117213at2"/>
<keyword evidence="5 6" id="KW-0472">Membrane</keyword>
<feature type="domain" description="EamA" evidence="7">
    <location>
        <begin position="157"/>
        <end position="294"/>
    </location>
</feature>
<sequence>MKIDFSNKVVQWVTLIFLAFIWGSSFILMKKGLISFTPEEIASYRVFCVALVLSPFVIKYFGYLRGKRFWVFFLAGIFGSLLPYFLFVKAQTNIDSSLSGILNSTTPIFTLLLAVLVFKQTFKPMSVLGVIAGFVGAAGLIAFRSDSFDLGSFSLYAILPVIAASSYGVNVNLIKMYLQDVRPMAVTSLSFFTVGIIAGVYLFGFTDFVDKLAHGGAETYKSLGFVTILAVVGTALCVYIFNMLIKETSALFASSVTYMIPVFAIFWGVLDGENFNAIQAIFAAVILLGVSLINSNRKFKRSK</sequence>
<protein>
    <submittedName>
        <fullName evidence="8">DMT family transporter</fullName>
    </submittedName>
</protein>
<feature type="transmembrane region" description="Helical" evidence="6">
    <location>
        <begin position="41"/>
        <end position="62"/>
    </location>
</feature>
<evidence type="ECO:0000313" key="9">
    <source>
        <dbReference type="Proteomes" id="UP000435357"/>
    </source>
</evidence>
<reference evidence="8 9" key="1">
    <citation type="submission" date="2019-09" db="EMBL/GenBank/DDBJ databases">
        <title>Genomes of Cryomorphaceae.</title>
        <authorList>
            <person name="Bowman J.P."/>
        </authorList>
    </citation>
    <scope>NUCLEOTIDE SEQUENCE [LARGE SCALE GENOMIC DNA]</scope>
    <source>
        <strain evidence="8 9">KCTC 52047</strain>
    </source>
</reference>
<dbReference type="InterPro" id="IPR050638">
    <property type="entry name" value="AA-Vitamin_Transporters"/>
</dbReference>